<comment type="caution">
    <text evidence="2">The sequence shown here is derived from an EMBL/GenBank/DDBJ whole genome shotgun (WGS) entry which is preliminary data.</text>
</comment>
<dbReference type="Proteomes" id="UP000821853">
    <property type="component" value="Chromosome 8"/>
</dbReference>
<dbReference type="EMBL" id="JABSTR010000010">
    <property type="protein sequence ID" value="KAH9380494.1"/>
    <property type="molecule type" value="Genomic_DNA"/>
</dbReference>
<evidence type="ECO:0000313" key="3">
    <source>
        <dbReference type="Proteomes" id="UP000821853"/>
    </source>
</evidence>
<evidence type="ECO:0000313" key="2">
    <source>
        <dbReference type="EMBL" id="KAH9380494.1"/>
    </source>
</evidence>
<dbReference type="AlphaFoldDB" id="A0A9J6GPS0"/>
<protein>
    <submittedName>
        <fullName evidence="2">Uncharacterized protein</fullName>
    </submittedName>
</protein>
<keyword evidence="3" id="KW-1185">Reference proteome</keyword>
<organism evidence="2 3">
    <name type="scientific">Haemaphysalis longicornis</name>
    <name type="common">Bush tick</name>
    <dbReference type="NCBI Taxonomy" id="44386"/>
    <lineage>
        <taxon>Eukaryota</taxon>
        <taxon>Metazoa</taxon>
        <taxon>Ecdysozoa</taxon>
        <taxon>Arthropoda</taxon>
        <taxon>Chelicerata</taxon>
        <taxon>Arachnida</taxon>
        <taxon>Acari</taxon>
        <taxon>Parasitiformes</taxon>
        <taxon>Ixodida</taxon>
        <taxon>Ixodoidea</taxon>
        <taxon>Ixodidae</taxon>
        <taxon>Haemaphysalinae</taxon>
        <taxon>Haemaphysalis</taxon>
    </lineage>
</organism>
<reference evidence="2 3" key="1">
    <citation type="journal article" date="2020" name="Cell">
        <title>Large-Scale Comparative Analyses of Tick Genomes Elucidate Their Genetic Diversity and Vector Capacities.</title>
        <authorList>
            <consortium name="Tick Genome and Microbiome Consortium (TIGMIC)"/>
            <person name="Jia N."/>
            <person name="Wang J."/>
            <person name="Shi W."/>
            <person name="Du L."/>
            <person name="Sun Y."/>
            <person name="Zhan W."/>
            <person name="Jiang J.F."/>
            <person name="Wang Q."/>
            <person name="Zhang B."/>
            <person name="Ji P."/>
            <person name="Bell-Sakyi L."/>
            <person name="Cui X.M."/>
            <person name="Yuan T.T."/>
            <person name="Jiang B.G."/>
            <person name="Yang W.F."/>
            <person name="Lam T.T."/>
            <person name="Chang Q.C."/>
            <person name="Ding S.J."/>
            <person name="Wang X.J."/>
            <person name="Zhu J.G."/>
            <person name="Ruan X.D."/>
            <person name="Zhao L."/>
            <person name="Wei J.T."/>
            <person name="Ye R.Z."/>
            <person name="Que T.C."/>
            <person name="Du C.H."/>
            <person name="Zhou Y.H."/>
            <person name="Cheng J.X."/>
            <person name="Dai P.F."/>
            <person name="Guo W.B."/>
            <person name="Han X.H."/>
            <person name="Huang E.J."/>
            <person name="Li L.F."/>
            <person name="Wei W."/>
            <person name="Gao Y.C."/>
            <person name="Liu J.Z."/>
            <person name="Shao H.Z."/>
            <person name="Wang X."/>
            <person name="Wang C.C."/>
            <person name="Yang T.C."/>
            <person name="Huo Q.B."/>
            <person name="Li W."/>
            <person name="Chen H.Y."/>
            <person name="Chen S.E."/>
            <person name="Zhou L.G."/>
            <person name="Ni X.B."/>
            <person name="Tian J.H."/>
            <person name="Sheng Y."/>
            <person name="Liu T."/>
            <person name="Pan Y.S."/>
            <person name="Xia L.Y."/>
            <person name="Li J."/>
            <person name="Zhao F."/>
            <person name="Cao W.C."/>
        </authorList>
    </citation>
    <scope>NUCLEOTIDE SEQUENCE [LARGE SCALE GENOMIC DNA]</scope>
    <source>
        <strain evidence="2">HaeL-2018</strain>
    </source>
</reference>
<proteinExistence type="predicted"/>
<sequence length="61" mass="6933">MSSSDNSDDLGDCPPSSYQRRCKPKQRGEWGIGEDTHREQKYKKRPNVNTSFSDPKATSDL</sequence>
<evidence type="ECO:0000256" key="1">
    <source>
        <dbReference type="SAM" id="MobiDB-lite"/>
    </source>
</evidence>
<accession>A0A9J6GPS0</accession>
<gene>
    <name evidence="2" type="ORF">HPB48_018856</name>
</gene>
<dbReference type="VEuPathDB" id="VectorBase:HLOH_043433"/>
<feature type="compositionally biased region" description="Acidic residues" evidence="1">
    <location>
        <begin position="1"/>
        <end position="11"/>
    </location>
</feature>
<name>A0A9J6GPS0_HAELO</name>
<feature type="region of interest" description="Disordered" evidence="1">
    <location>
        <begin position="1"/>
        <end position="61"/>
    </location>
</feature>